<evidence type="ECO:0000313" key="2">
    <source>
        <dbReference type="EMBL" id="QTP60898.1"/>
    </source>
</evidence>
<dbReference type="EMBL" id="CP053383">
    <property type="protein sequence ID" value="QTP60898.1"/>
    <property type="molecule type" value="Genomic_DNA"/>
</dbReference>
<keyword evidence="3" id="KW-1185">Reference proteome</keyword>
<feature type="region of interest" description="Disordered" evidence="1">
    <location>
        <begin position="90"/>
        <end position="125"/>
    </location>
</feature>
<feature type="compositionally biased region" description="Basic and acidic residues" evidence="1">
    <location>
        <begin position="91"/>
        <end position="118"/>
    </location>
</feature>
<sequence>MDTNPQAFAQMLAKMRRGQTAEELSEALLEAQQACKDTGKMAVITYQVKIKPEKGMPGMYLMTDDIKTKLPQLDRGASVMFEDANLQLQLEDPRQQKMDLRQVEEAKRETKTVAEEAKPTQLKQV</sequence>
<reference evidence="2 3" key="1">
    <citation type="journal article" date="2021" name="Front. Microbiol.">
        <title>Aerobic Denitrification and Heterotrophic Sulfur Oxidation in the Genus Halomonas Revealed by Six Novel Species Characterizations and Genome-Based Analysis.</title>
        <authorList>
            <person name="Wang L."/>
            <person name="Shao Z."/>
        </authorList>
    </citation>
    <scope>NUCLEOTIDE SEQUENCE [LARGE SCALE GENOMIC DNA]</scope>
    <source>
        <strain evidence="2 3">MCCC 1A13718</strain>
    </source>
</reference>
<evidence type="ECO:0000256" key="1">
    <source>
        <dbReference type="SAM" id="MobiDB-lite"/>
    </source>
</evidence>
<name>A0ABX7WPS6_9GAMM</name>
<dbReference type="Proteomes" id="UP000671845">
    <property type="component" value="Chromosome"/>
</dbReference>
<protein>
    <submittedName>
        <fullName evidence="2">Uncharacterized protein</fullName>
    </submittedName>
</protein>
<accession>A0ABX7WPS6</accession>
<proteinExistence type="predicted"/>
<evidence type="ECO:0000313" key="3">
    <source>
        <dbReference type="Proteomes" id="UP000671845"/>
    </source>
</evidence>
<organism evidence="2 3">
    <name type="scientific">Halomonas sulfidivorans</name>
    <dbReference type="NCBI Taxonomy" id="2733488"/>
    <lineage>
        <taxon>Bacteria</taxon>
        <taxon>Pseudomonadati</taxon>
        <taxon>Pseudomonadota</taxon>
        <taxon>Gammaproteobacteria</taxon>
        <taxon>Oceanospirillales</taxon>
        <taxon>Halomonadaceae</taxon>
        <taxon>Halomonas</taxon>
    </lineage>
</organism>
<gene>
    <name evidence="2" type="ORF">HNO53_20590</name>
</gene>
<dbReference type="RefSeq" id="WP_209474808.1">
    <property type="nucleotide sequence ID" value="NZ_CP053383.1"/>
</dbReference>